<accession>A0ABX5QHS1</accession>
<name>A0ABX5QHS1_9MICO</name>
<dbReference type="RefSeq" id="WP_128387434.1">
    <property type="nucleotide sequence ID" value="NZ_CP035037.1"/>
</dbReference>
<dbReference type="Proteomes" id="UP000285768">
    <property type="component" value="Chromosome"/>
</dbReference>
<keyword evidence="3" id="KW-1185">Reference proteome</keyword>
<sequence length="107" mass="12118">MGFLTYGGVQEYEFDDRTLAHLKVAITIKLRRQESFLMSWTVPAERGGGRVSIWLTPSIPLAFRFAGSRAPQLDKQWLAVLNELSNTPRGLIVVSEQEAQQHMSDQK</sequence>
<proteinExistence type="predicted"/>
<protein>
    <recommendedName>
        <fullName evidence="1">DUF7882 domain-containing protein</fullName>
    </recommendedName>
</protein>
<evidence type="ECO:0000313" key="2">
    <source>
        <dbReference type="EMBL" id="QAB18636.1"/>
    </source>
</evidence>
<reference evidence="2 3" key="1">
    <citation type="submission" date="2019-01" db="EMBL/GenBank/DDBJ databases">
        <title>Leucobacter muris sp. nov. isolated from the nose of a laboratory mouse.</title>
        <authorList>
            <person name="Benga L."/>
            <person name="Sproeer C."/>
            <person name="Schumann P."/>
            <person name="Verbarg S."/>
            <person name="Bunk B."/>
            <person name="Engelhardt E."/>
            <person name="Benten P.M."/>
            <person name="Sager M."/>
        </authorList>
    </citation>
    <scope>NUCLEOTIDE SEQUENCE [LARGE SCALE GENOMIC DNA]</scope>
    <source>
        <strain evidence="2 3">DSM 101948</strain>
    </source>
</reference>
<dbReference type="Pfam" id="PF25355">
    <property type="entry name" value="DUF7882"/>
    <property type="match status" value="1"/>
</dbReference>
<gene>
    <name evidence="2" type="ORF">Leucomu_12605</name>
</gene>
<dbReference type="InterPro" id="IPR057204">
    <property type="entry name" value="DUF7882"/>
</dbReference>
<evidence type="ECO:0000259" key="1">
    <source>
        <dbReference type="Pfam" id="PF25355"/>
    </source>
</evidence>
<organism evidence="2 3">
    <name type="scientific">Leucobacter muris</name>
    <dbReference type="NCBI Taxonomy" id="1935379"/>
    <lineage>
        <taxon>Bacteria</taxon>
        <taxon>Bacillati</taxon>
        <taxon>Actinomycetota</taxon>
        <taxon>Actinomycetes</taxon>
        <taxon>Micrococcales</taxon>
        <taxon>Microbacteriaceae</taxon>
        <taxon>Leucobacter</taxon>
    </lineage>
</organism>
<feature type="domain" description="DUF7882" evidence="1">
    <location>
        <begin position="1"/>
        <end position="96"/>
    </location>
</feature>
<dbReference type="EMBL" id="CP035037">
    <property type="protein sequence ID" value="QAB18636.1"/>
    <property type="molecule type" value="Genomic_DNA"/>
</dbReference>
<evidence type="ECO:0000313" key="3">
    <source>
        <dbReference type="Proteomes" id="UP000285768"/>
    </source>
</evidence>